<feature type="region of interest" description="Disordered" evidence="1">
    <location>
        <begin position="1"/>
        <end position="28"/>
    </location>
</feature>
<dbReference type="Proteomes" id="UP000825701">
    <property type="component" value="Chromosome"/>
</dbReference>
<sequence>MGVPVRQQMAEPPNSVERSRRSRQRGLWSKRIERDSTLIFSALASRARLAGSA</sequence>
<organism evidence="2 3">
    <name type="scientific">Chenggangzhangella methanolivorans</name>
    <dbReference type="NCBI Taxonomy" id="1437009"/>
    <lineage>
        <taxon>Bacteria</taxon>
        <taxon>Pseudomonadati</taxon>
        <taxon>Pseudomonadota</taxon>
        <taxon>Alphaproteobacteria</taxon>
        <taxon>Hyphomicrobiales</taxon>
        <taxon>Methylopilaceae</taxon>
        <taxon>Chenggangzhangella</taxon>
    </lineage>
</organism>
<reference evidence="2" key="1">
    <citation type="submission" date="2021-08" db="EMBL/GenBank/DDBJ databases">
        <authorList>
            <person name="Zhang H."/>
            <person name="Xu M."/>
            <person name="Yu Z."/>
            <person name="Yang L."/>
            <person name="Cai Y."/>
        </authorList>
    </citation>
    <scope>NUCLEOTIDE SEQUENCE</scope>
    <source>
        <strain evidence="2">CHL1</strain>
    </source>
</reference>
<keyword evidence="3" id="KW-1185">Reference proteome</keyword>
<proteinExistence type="predicted"/>
<accession>A0A9E6RAY9</accession>
<name>A0A9E6RAY9_9HYPH</name>
<evidence type="ECO:0000313" key="3">
    <source>
        <dbReference type="Proteomes" id="UP000825701"/>
    </source>
</evidence>
<protein>
    <submittedName>
        <fullName evidence="2">Uncharacterized protein</fullName>
    </submittedName>
</protein>
<evidence type="ECO:0000313" key="2">
    <source>
        <dbReference type="EMBL" id="QZO01030.1"/>
    </source>
</evidence>
<evidence type="ECO:0000256" key="1">
    <source>
        <dbReference type="SAM" id="MobiDB-lite"/>
    </source>
</evidence>
<dbReference type="AlphaFoldDB" id="A0A9E6RAY9"/>
<gene>
    <name evidence="2" type="ORF">K6K41_05395</name>
</gene>
<dbReference type="KEGG" id="cmet:K6K41_05395"/>
<dbReference type="EMBL" id="CP081869">
    <property type="protein sequence ID" value="QZO01030.1"/>
    <property type="molecule type" value="Genomic_DNA"/>
</dbReference>